<dbReference type="Proteomes" id="UP000029998">
    <property type="component" value="Unassembled WGS sequence"/>
</dbReference>
<evidence type="ECO:0000256" key="18">
    <source>
        <dbReference type="RuleBase" id="RU004996"/>
    </source>
</evidence>
<dbReference type="RefSeq" id="WP_036135619.1">
    <property type="nucleotide sequence ID" value="NZ_AVPU01000006.1"/>
</dbReference>
<evidence type="ECO:0000256" key="8">
    <source>
        <dbReference type="ARBA" id="ARBA00022837"/>
    </source>
</evidence>
<evidence type="ECO:0000259" key="20">
    <source>
        <dbReference type="SMART" id="SM00861"/>
    </source>
</evidence>
<evidence type="ECO:0000256" key="12">
    <source>
        <dbReference type="NCBIfam" id="TIGR00232"/>
    </source>
</evidence>
<feature type="binding site" evidence="15">
    <location>
        <position position="440"/>
    </location>
    <ligand>
        <name>thiamine diphosphate</name>
        <dbReference type="ChEBI" id="CHEBI:58937"/>
    </ligand>
</feature>
<dbReference type="CDD" id="cd02012">
    <property type="entry name" value="TPP_TK"/>
    <property type="match status" value="1"/>
</dbReference>
<proteinExistence type="inferred from homology"/>
<feature type="region of interest" description="Disordered" evidence="19">
    <location>
        <begin position="97"/>
        <end position="117"/>
    </location>
</feature>
<comment type="caution">
    <text evidence="21">The sequence shown here is derived from an EMBL/GenBank/DDBJ whole genome shotgun (WGS) entry which is preliminary data.</text>
</comment>
<evidence type="ECO:0000256" key="2">
    <source>
        <dbReference type="ARBA" id="ARBA00001941"/>
    </source>
</evidence>
<feature type="active site" description="Proton donor" evidence="13">
    <location>
        <position position="414"/>
    </location>
</feature>
<dbReference type="FunFam" id="3.40.50.970:FF:000003">
    <property type="entry name" value="Transketolase"/>
    <property type="match status" value="1"/>
</dbReference>
<dbReference type="PANTHER" id="PTHR43522">
    <property type="entry name" value="TRANSKETOLASE"/>
    <property type="match status" value="1"/>
</dbReference>
<feature type="binding site" evidence="16">
    <location>
        <position position="189"/>
    </location>
    <ligand>
        <name>Mg(2+)</name>
        <dbReference type="ChEBI" id="CHEBI:18420"/>
    </ligand>
</feature>
<comment type="similarity">
    <text evidence="3 18">Belongs to the transketolase family.</text>
</comment>
<evidence type="ECO:0000256" key="6">
    <source>
        <dbReference type="ARBA" id="ARBA00022679"/>
    </source>
</evidence>
<feature type="binding site" evidence="15">
    <location>
        <position position="158"/>
    </location>
    <ligand>
        <name>thiamine diphosphate</name>
        <dbReference type="ChEBI" id="CHEBI:58937"/>
    </ligand>
</feature>
<feature type="compositionally biased region" description="Polar residues" evidence="19">
    <location>
        <begin position="106"/>
        <end position="117"/>
    </location>
</feature>
<evidence type="ECO:0000256" key="19">
    <source>
        <dbReference type="SAM" id="MobiDB-lite"/>
    </source>
</evidence>
<evidence type="ECO:0000256" key="14">
    <source>
        <dbReference type="PIRSR" id="PIRSR605478-2"/>
    </source>
</evidence>
<dbReference type="OrthoDB" id="8732661at2"/>
<evidence type="ECO:0000256" key="3">
    <source>
        <dbReference type="ARBA" id="ARBA00007131"/>
    </source>
</evidence>
<evidence type="ECO:0000256" key="1">
    <source>
        <dbReference type="ARBA" id="ARBA00001913"/>
    </source>
</evidence>
<comment type="cofactor">
    <cofactor evidence="2">
        <name>Co(2+)</name>
        <dbReference type="ChEBI" id="CHEBI:48828"/>
    </cofactor>
</comment>
<comment type="function">
    <text evidence="18">Catalyzes the transfer of a two-carbon ketol group from a ketose donor to an aldose acceptor, via a covalent intermediate with the cofactor thiamine pyrophosphate.</text>
</comment>
<dbReference type="SUPFAM" id="SSF52922">
    <property type="entry name" value="TK C-terminal domain-like"/>
    <property type="match status" value="1"/>
</dbReference>
<feature type="binding site" evidence="15">
    <location>
        <position position="263"/>
    </location>
    <ligand>
        <name>thiamine diphosphate</name>
        <dbReference type="ChEBI" id="CHEBI:58937"/>
    </ligand>
</feature>
<feature type="binding site" evidence="15">
    <location>
        <position position="187"/>
    </location>
    <ligand>
        <name>thiamine diphosphate</name>
        <dbReference type="ChEBI" id="CHEBI:58937"/>
    </ligand>
</feature>
<comment type="cofactor">
    <cofactor evidence="1">
        <name>Ca(2+)</name>
        <dbReference type="ChEBI" id="CHEBI:29108"/>
    </cofactor>
</comment>
<dbReference type="NCBIfam" id="TIGR00232">
    <property type="entry name" value="tktlase_bact"/>
    <property type="match status" value="1"/>
</dbReference>
<dbReference type="InterPro" id="IPR055152">
    <property type="entry name" value="Transketolase-like_C_2"/>
</dbReference>
<evidence type="ECO:0000256" key="15">
    <source>
        <dbReference type="PIRSR" id="PIRSR605478-3"/>
    </source>
</evidence>
<comment type="catalytic activity">
    <reaction evidence="11 18">
        <text>D-sedoheptulose 7-phosphate + D-glyceraldehyde 3-phosphate = aldehydo-D-ribose 5-phosphate + D-xylulose 5-phosphate</text>
        <dbReference type="Rhea" id="RHEA:10508"/>
        <dbReference type="ChEBI" id="CHEBI:57483"/>
        <dbReference type="ChEBI" id="CHEBI:57737"/>
        <dbReference type="ChEBI" id="CHEBI:58273"/>
        <dbReference type="ChEBI" id="CHEBI:59776"/>
        <dbReference type="EC" id="2.2.1.1"/>
    </reaction>
</comment>
<protein>
    <recommendedName>
        <fullName evidence="5 12">Transketolase</fullName>
        <ecNumber evidence="5 12">2.2.1.1</ecNumber>
    </recommendedName>
</protein>
<feature type="binding site" evidence="14">
    <location>
        <position position="28"/>
    </location>
    <ligand>
        <name>substrate</name>
    </ligand>
</feature>
<keyword evidence="8 18" id="KW-0106">Calcium</keyword>
<dbReference type="InterPro" id="IPR020826">
    <property type="entry name" value="Transketolase_BS"/>
</dbReference>
<evidence type="ECO:0000256" key="7">
    <source>
        <dbReference type="ARBA" id="ARBA00022723"/>
    </source>
</evidence>
<dbReference type="PANTHER" id="PTHR43522:SF2">
    <property type="entry name" value="TRANSKETOLASE 1-RELATED"/>
    <property type="match status" value="1"/>
</dbReference>
<dbReference type="AlphaFoldDB" id="A0A0A0F1P0"/>
<evidence type="ECO:0000256" key="16">
    <source>
        <dbReference type="PIRSR" id="PIRSR605478-4"/>
    </source>
</evidence>
<dbReference type="Gene3D" id="3.40.50.920">
    <property type="match status" value="1"/>
</dbReference>
<feature type="domain" description="Transketolase-like pyrimidine-binding" evidence="20">
    <location>
        <begin position="357"/>
        <end position="528"/>
    </location>
</feature>
<feature type="site" description="Important for catalytic activity" evidence="17">
    <location>
        <position position="28"/>
    </location>
</feature>
<dbReference type="Pfam" id="PF22613">
    <property type="entry name" value="Transketolase_C_1"/>
    <property type="match status" value="1"/>
</dbReference>
<feature type="binding site" evidence="15">
    <location>
        <position position="68"/>
    </location>
    <ligand>
        <name>thiamine diphosphate</name>
        <dbReference type="ChEBI" id="CHEBI:58937"/>
    </ligand>
</feature>
<evidence type="ECO:0000256" key="9">
    <source>
        <dbReference type="ARBA" id="ARBA00022842"/>
    </source>
</evidence>
<dbReference type="PROSITE" id="PS00802">
    <property type="entry name" value="TRANSKETOLASE_2"/>
    <property type="match status" value="1"/>
</dbReference>
<accession>A0A0A0F1P0</accession>
<feature type="binding site" evidence="14">
    <location>
        <position position="360"/>
    </location>
    <ligand>
        <name>substrate</name>
    </ligand>
</feature>
<dbReference type="EMBL" id="AVPU01000006">
    <property type="protein sequence ID" value="KGM55297.1"/>
    <property type="molecule type" value="Genomic_DNA"/>
</dbReference>
<sequence length="662" mass="71730">MTTPSRRDLANAIRFLAIDAVQAANSGHPGMPMGMADIAEVLWNDYYSHNPNNPKWFNRDRFVLSNGHGSMLQYALLHLSGYDLPLDELKNFRQLGSKTAGHPENTHTPGVETTTGPLGQGFANAVGMALAEKLLAQRFNKPELEIVDHRTWVFMGDGCLMEGVSHEAASLAGTWGLHKLVAFWDDNKISIDGNTDGWFTDDTPARFEAYGWNVIRGVDGHDATEIKTAIETALKSTDKPTLICCRTTIGFGSPAKAGKESSHGAPLGKDEVVATRAALGWEHGPFEIPQAIADGWRAGNAGLVREDQWNRVFDAYAAQYPELADELVRRSHAELPATFVADADAYIAKLQAEGPVVASRKASQMAIEAYAPLLPELVGGSADLAHSNLTLWKGSKSVATDDPNANYIYFGVREFAMTAISNGLSLHGGFIPYDATFLVFSDYARNAVRMSALMGAQAIHVYTHDSIGLGEDGPTHQPIEHLASLRYIPHNDVWRPCDAVESAVSWKAAIMRHDGPSCLVFSRQNLAHQPRSAQQVADIARGGYVLKDSVGAPEIILIATGSEVGLATQAAEQLGDKVRVVSMPSTDVFDRQDAAYREAVLPKACRKRVAIEAGVSDFWRKYVGLDGAVIGIDEFGASAPAEKLFEKYGFTVDKVVEAAKAL</sequence>
<dbReference type="EC" id="2.2.1.1" evidence="5 12"/>
<keyword evidence="22" id="KW-1185">Reference proteome</keyword>
<dbReference type="Pfam" id="PF00456">
    <property type="entry name" value="Transketolase_N"/>
    <property type="match status" value="1"/>
</dbReference>
<comment type="cofactor">
    <cofactor evidence="18">
        <name>Mg(2+)</name>
        <dbReference type="ChEBI" id="CHEBI:18420"/>
    </cofactor>
    <cofactor evidence="18">
        <name>Ca(2+)</name>
        <dbReference type="ChEBI" id="CHEBI:29108"/>
    </cofactor>
    <cofactor evidence="18">
        <name>Mn(2+)</name>
        <dbReference type="ChEBI" id="CHEBI:29035"/>
    </cofactor>
    <cofactor evidence="18">
        <name>Co(2+)</name>
        <dbReference type="ChEBI" id="CHEBI:48828"/>
    </cofactor>
    <text evidence="18">Binds 1 Mg(2+) ion per subunit. Can also utilize other divalent metal cations, such as Ca(2+), Mn(2+) and Co(2+).</text>
</comment>
<keyword evidence="6 18" id="KW-0808">Transferase</keyword>
<dbReference type="eggNOG" id="COG0021">
    <property type="taxonomic scope" value="Bacteria"/>
</dbReference>
<dbReference type="Gene3D" id="3.40.50.970">
    <property type="match status" value="2"/>
</dbReference>
<evidence type="ECO:0000256" key="5">
    <source>
        <dbReference type="ARBA" id="ARBA00013152"/>
    </source>
</evidence>
<feature type="binding site" evidence="15">
    <location>
        <begin position="116"/>
        <end position="118"/>
    </location>
    <ligand>
        <name>thiamine diphosphate</name>
        <dbReference type="ChEBI" id="CHEBI:58937"/>
    </ligand>
</feature>
<dbReference type="FunFam" id="3.40.50.970:FF:000004">
    <property type="entry name" value="Transketolase"/>
    <property type="match status" value="1"/>
</dbReference>
<keyword evidence="7 16" id="KW-0479">Metal-binding</keyword>
<dbReference type="Pfam" id="PF02779">
    <property type="entry name" value="Transket_pyr"/>
    <property type="match status" value="1"/>
</dbReference>
<comment type="subunit">
    <text evidence="4 18">Homodimer.</text>
</comment>
<dbReference type="InterPro" id="IPR029061">
    <property type="entry name" value="THDP-binding"/>
</dbReference>
<dbReference type="InterPro" id="IPR005475">
    <property type="entry name" value="Transketolase-like_Pyr-bd"/>
</dbReference>
<evidence type="ECO:0000256" key="10">
    <source>
        <dbReference type="ARBA" id="ARBA00023052"/>
    </source>
</evidence>
<dbReference type="InterPro" id="IPR033247">
    <property type="entry name" value="Transketolase_fam"/>
</dbReference>
<dbReference type="FunFam" id="3.40.50.920:FF:000003">
    <property type="entry name" value="Transketolase"/>
    <property type="match status" value="1"/>
</dbReference>
<evidence type="ECO:0000313" key="21">
    <source>
        <dbReference type="EMBL" id="KGM55297.1"/>
    </source>
</evidence>
<dbReference type="InterPro" id="IPR005474">
    <property type="entry name" value="Transketolase_N"/>
</dbReference>
<dbReference type="InterPro" id="IPR049557">
    <property type="entry name" value="Transketolase_CS"/>
</dbReference>
<dbReference type="GO" id="GO:0005829">
    <property type="term" value="C:cytosol"/>
    <property type="evidence" value="ECO:0007669"/>
    <property type="project" value="TreeGrafter"/>
</dbReference>
<comment type="cofactor">
    <cofactor evidence="15">
        <name>thiamine diphosphate</name>
        <dbReference type="ChEBI" id="CHEBI:58937"/>
    </cofactor>
    <text evidence="15">Binds 1 thiamine pyrophosphate per subunit. During the reaction, the substrate forms a covalent intermediate with the cofactor.</text>
</comment>
<feature type="binding site" evidence="14">
    <location>
        <position position="523"/>
    </location>
    <ligand>
        <name>substrate</name>
    </ligand>
</feature>
<dbReference type="SUPFAM" id="SSF52518">
    <property type="entry name" value="Thiamin diphosphate-binding fold (THDP-binding)"/>
    <property type="match status" value="2"/>
</dbReference>
<feature type="site" description="Important for catalytic activity" evidence="17">
    <location>
        <position position="263"/>
    </location>
</feature>
<feature type="binding site" evidence="14">
    <location>
        <position position="263"/>
    </location>
    <ligand>
        <name>substrate</name>
    </ligand>
</feature>
<dbReference type="GO" id="GO:0004802">
    <property type="term" value="F:transketolase activity"/>
    <property type="evidence" value="ECO:0007669"/>
    <property type="project" value="UniProtKB-UniRule"/>
</dbReference>
<evidence type="ECO:0000313" key="22">
    <source>
        <dbReference type="Proteomes" id="UP000029998"/>
    </source>
</evidence>
<feature type="binding site" evidence="16">
    <location>
        <position position="157"/>
    </location>
    <ligand>
        <name>Mg(2+)</name>
        <dbReference type="ChEBI" id="CHEBI:18420"/>
    </ligand>
</feature>
<dbReference type="CDD" id="cd07033">
    <property type="entry name" value="TPP_PYR_DXS_TK_like"/>
    <property type="match status" value="1"/>
</dbReference>
<feature type="binding site" evidence="14">
    <location>
        <position position="476"/>
    </location>
    <ligand>
        <name>substrate</name>
    </ligand>
</feature>
<evidence type="ECO:0000256" key="4">
    <source>
        <dbReference type="ARBA" id="ARBA00011738"/>
    </source>
</evidence>
<feature type="binding site" evidence="14">
    <location>
        <position position="387"/>
    </location>
    <ligand>
        <name>substrate</name>
    </ligand>
</feature>
<evidence type="ECO:0000256" key="17">
    <source>
        <dbReference type="PIRSR" id="PIRSR605478-5"/>
    </source>
</evidence>
<reference evidence="21 22" key="1">
    <citation type="submission" date="2013-08" db="EMBL/GenBank/DDBJ databases">
        <title>Genome sequencing of Lysobacter.</title>
        <authorList>
            <person name="Zhang S."/>
            <person name="Wang G."/>
        </authorList>
    </citation>
    <scope>NUCLEOTIDE SEQUENCE [LARGE SCALE GENOMIC DNA]</scope>
    <source>
        <strain evidence="21 22">GH1-9</strain>
    </source>
</reference>
<feature type="binding site" evidence="14">
    <location>
        <position position="464"/>
    </location>
    <ligand>
        <name>substrate</name>
    </ligand>
</feature>
<feature type="binding site" evidence="14">
    <location>
        <position position="472"/>
    </location>
    <ligand>
        <name>substrate</name>
    </ligand>
</feature>
<dbReference type="InterPro" id="IPR005478">
    <property type="entry name" value="Transketolase_bac-like"/>
</dbReference>
<dbReference type="GO" id="GO:0009052">
    <property type="term" value="P:pentose-phosphate shunt, non-oxidative branch"/>
    <property type="evidence" value="ECO:0007669"/>
    <property type="project" value="UniProtKB-ARBA"/>
</dbReference>
<evidence type="ECO:0000256" key="13">
    <source>
        <dbReference type="PIRSR" id="PIRSR605478-1"/>
    </source>
</evidence>
<keyword evidence="9 16" id="KW-0460">Magnesium</keyword>
<dbReference type="InterPro" id="IPR009014">
    <property type="entry name" value="Transketo_C/PFOR_II"/>
</dbReference>
<keyword evidence="10 15" id="KW-0786">Thiamine pyrophosphate</keyword>
<dbReference type="STRING" id="1385517.N800_15180"/>
<dbReference type="SMART" id="SM00861">
    <property type="entry name" value="Transket_pyr"/>
    <property type="match status" value="1"/>
</dbReference>
<gene>
    <name evidence="21" type="ORF">N800_15180</name>
</gene>
<dbReference type="PROSITE" id="PS00801">
    <property type="entry name" value="TRANSKETOLASE_1"/>
    <property type="match status" value="1"/>
</dbReference>
<dbReference type="GO" id="GO:0046872">
    <property type="term" value="F:metal ion binding"/>
    <property type="evidence" value="ECO:0007669"/>
    <property type="project" value="UniProtKB-KW"/>
</dbReference>
<comment type="cofactor">
    <cofactor evidence="16">
        <name>Mg(2+)</name>
        <dbReference type="ChEBI" id="CHEBI:18420"/>
    </cofactor>
    <text evidence="16">Binds 1 Mg(2+) ion per subunit. Can also utilize other divalent metal cations, such as Ca(2+), Mn(2+) and Co(2+).</text>
</comment>
<feature type="binding site" evidence="16">
    <location>
        <position position="187"/>
    </location>
    <ligand>
        <name>Mg(2+)</name>
        <dbReference type="ChEBI" id="CHEBI:18420"/>
    </ligand>
</feature>
<organism evidence="21 22">
    <name type="scientific">Lysobacter daejeonensis GH1-9</name>
    <dbReference type="NCBI Taxonomy" id="1385517"/>
    <lineage>
        <taxon>Bacteria</taxon>
        <taxon>Pseudomonadati</taxon>
        <taxon>Pseudomonadota</taxon>
        <taxon>Gammaproteobacteria</taxon>
        <taxon>Lysobacterales</taxon>
        <taxon>Lysobacteraceae</taxon>
        <taxon>Aerolutibacter</taxon>
    </lineage>
</organism>
<name>A0A0A0F1P0_9GAMM</name>
<evidence type="ECO:0000256" key="11">
    <source>
        <dbReference type="ARBA" id="ARBA00049473"/>
    </source>
</evidence>